<dbReference type="PANTHER" id="PTHR10218:SF360">
    <property type="entry name" value="GUANINE NUCLEOTIDE-BINDING PROTEIN SUBUNIT ALPHA HOMOLOG"/>
    <property type="match status" value="1"/>
</dbReference>
<reference evidence="6" key="1">
    <citation type="submission" date="2024-04" db="EMBL/GenBank/DDBJ databases">
        <authorList>
            <person name="Shaw F."/>
            <person name="Minotto A."/>
        </authorList>
    </citation>
    <scope>NUCLEOTIDE SEQUENCE [LARGE SCALE GENOMIC DNA]</scope>
</reference>
<evidence type="ECO:0000313" key="5">
    <source>
        <dbReference type="EMBL" id="CAL1693944.1"/>
    </source>
</evidence>
<evidence type="ECO:0000256" key="4">
    <source>
        <dbReference type="SAM" id="MobiDB-lite"/>
    </source>
</evidence>
<evidence type="ECO:0000256" key="3">
    <source>
        <dbReference type="ARBA" id="ARBA00023224"/>
    </source>
</evidence>
<dbReference type="Proteomes" id="UP001497453">
    <property type="component" value="Chromosome 1"/>
</dbReference>
<evidence type="ECO:0000256" key="2">
    <source>
        <dbReference type="ARBA" id="ARBA00023134"/>
    </source>
</evidence>
<dbReference type="Pfam" id="PF00503">
    <property type="entry name" value="G-alpha"/>
    <property type="match status" value="1"/>
</dbReference>
<dbReference type="EMBL" id="OZ037944">
    <property type="protein sequence ID" value="CAL1693944.1"/>
    <property type="molecule type" value="Genomic_DNA"/>
</dbReference>
<evidence type="ECO:0008006" key="7">
    <source>
        <dbReference type="Google" id="ProtNLM"/>
    </source>
</evidence>
<dbReference type="CDD" id="cd00066">
    <property type="entry name" value="G-alpha"/>
    <property type="match status" value="1"/>
</dbReference>
<keyword evidence="2" id="KW-0342">GTP-binding</keyword>
<dbReference type="PANTHER" id="PTHR10218">
    <property type="entry name" value="GTP-BINDING PROTEIN ALPHA SUBUNIT"/>
    <property type="match status" value="1"/>
</dbReference>
<evidence type="ECO:0000256" key="1">
    <source>
        <dbReference type="ARBA" id="ARBA00022741"/>
    </source>
</evidence>
<keyword evidence="1" id="KW-0547">Nucleotide-binding</keyword>
<dbReference type="InterPro" id="IPR027417">
    <property type="entry name" value="P-loop_NTPase"/>
</dbReference>
<dbReference type="InterPro" id="IPR001019">
    <property type="entry name" value="Gprotein_alpha_su"/>
</dbReference>
<organism evidence="5 6">
    <name type="scientific">Somion occarium</name>
    <dbReference type="NCBI Taxonomy" id="3059160"/>
    <lineage>
        <taxon>Eukaryota</taxon>
        <taxon>Fungi</taxon>
        <taxon>Dikarya</taxon>
        <taxon>Basidiomycota</taxon>
        <taxon>Agaricomycotina</taxon>
        <taxon>Agaricomycetes</taxon>
        <taxon>Polyporales</taxon>
        <taxon>Cerrenaceae</taxon>
        <taxon>Somion</taxon>
    </lineage>
</organism>
<accession>A0ABP1CH38</accession>
<sequence length="552" mass="62531">MNSQSAQLAPPGRRRSISDPLSAALLPPPNESPEDREKRLKAEAEAKKRSDNIDRMLREGERQNRRKKVVKVLLLGQSESGKSTTLKQFQLLHAPAAFHAERIAWRFVIYLNLLQSVRRILEAISPEADALANGLDDLDEDDTGSTTSIIISAPSGSSSSYGTQVPNYESYRRRLSPLVDLELRLIQQLSDPDDNDGFEATHLPWSHQQQPWSPGGEISPMSMNFYGSGQPIPKINIPSGSRSSPASPTSLASMSSHQELAVPTTFNWKKAFALGKIQSPKNAHSGELQGWWEDPDDPVHVLYRCAPAITELWRDPKVKQKLVEKRLRLEESSGFYLDEIDRITAKMYFPTDDDVLKARLKTTGVVEHTFNMPKNSEFRGVEWKIYDVGGSRPQRHAWAPYFDDVNAIIFLAPISAFDQVLAEDSSVNRLEDSMLLWKSVVSNRLLENVNIILFLNKCDLLKTKLESGVRLSHHLPAYSNRPNDYESVSKYFRNKFGAVHQSYTPNRGRELYIHLTSVTDTRRTRVIIYNGERPDFIRIVDILTRSHAQFVI</sequence>
<dbReference type="SUPFAM" id="SSF52540">
    <property type="entry name" value="P-loop containing nucleoside triphosphate hydrolases"/>
    <property type="match status" value="1"/>
</dbReference>
<feature type="compositionally biased region" description="Basic and acidic residues" evidence="4">
    <location>
        <begin position="33"/>
        <end position="61"/>
    </location>
</feature>
<feature type="compositionally biased region" description="Low complexity" evidence="4">
    <location>
        <begin position="238"/>
        <end position="256"/>
    </location>
</feature>
<dbReference type="PRINTS" id="PR00318">
    <property type="entry name" value="GPROTEINA"/>
</dbReference>
<keyword evidence="6" id="KW-1185">Reference proteome</keyword>
<keyword evidence="3" id="KW-0807">Transducer</keyword>
<dbReference type="Gene3D" id="3.40.50.300">
    <property type="entry name" value="P-loop containing nucleotide triphosphate hydrolases"/>
    <property type="match status" value="2"/>
</dbReference>
<protein>
    <recommendedName>
        <fullName evidence="7">G-alpha-domain-containing protein</fullName>
    </recommendedName>
</protein>
<feature type="region of interest" description="Disordered" evidence="4">
    <location>
        <begin position="196"/>
        <end position="256"/>
    </location>
</feature>
<dbReference type="PROSITE" id="PS51882">
    <property type="entry name" value="G_ALPHA"/>
    <property type="match status" value="1"/>
</dbReference>
<gene>
    <name evidence="5" type="ORF">GFSPODELE1_LOCUS75</name>
</gene>
<dbReference type="InterPro" id="IPR011025">
    <property type="entry name" value="GproteinA_insert"/>
</dbReference>
<name>A0ABP1CH38_9APHY</name>
<feature type="region of interest" description="Disordered" evidence="4">
    <location>
        <begin position="1"/>
        <end position="61"/>
    </location>
</feature>
<evidence type="ECO:0000313" key="6">
    <source>
        <dbReference type="Proteomes" id="UP001497453"/>
    </source>
</evidence>
<dbReference type="SMART" id="SM00275">
    <property type="entry name" value="G_alpha"/>
    <property type="match status" value="1"/>
</dbReference>
<proteinExistence type="predicted"/>
<dbReference type="SUPFAM" id="SSF47895">
    <property type="entry name" value="Transducin (alpha subunit), insertion domain"/>
    <property type="match status" value="1"/>
</dbReference>